<dbReference type="AlphaFoldDB" id="A0A1I7WAM5"/>
<sequence>MRNSHEDTTGLCAFQVSSYSLLSASVIRNICSLPFSMPDRVSYWWNLYNMVAAVLTIIIYIATYLKLYYFFSLTPIEYNLLDERHFHRYSNSEWILFPLDNSFEVQ</sequence>
<feature type="transmembrane region" description="Helical" evidence="1">
    <location>
        <begin position="43"/>
        <end position="65"/>
    </location>
</feature>
<dbReference type="Pfam" id="PF10320">
    <property type="entry name" value="7TM_GPCR_Srsx"/>
    <property type="match status" value="1"/>
</dbReference>
<dbReference type="WBParaSite" id="Hba_01750">
    <property type="protein sequence ID" value="Hba_01750"/>
    <property type="gene ID" value="Hba_01750"/>
</dbReference>
<proteinExistence type="predicted"/>
<keyword evidence="1" id="KW-0812">Transmembrane</keyword>
<protein>
    <submittedName>
        <fullName evidence="3">PhoLip_ATPase_C domain-containing protein</fullName>
    </submittedName>
</protein>
<accession>A0A1I7WAM5</accession>
<reference evidence="3" key="1">
    <citation type="submission" date="2016-11" db="UniProtKB">
        <authorList>
            <consortium name="WormBaseParasite"/>
        </authorList>
    </citation>
    <scope>IDENTIFICATION</scope>
</reference>
<evidence type="ECO:0000313" key="2">
    <source>
        <dbReference type="Proteomes" id="UP000095283"/>
    </source>
</evidence>
<name>A0A1I7WAM5_HETBA</name>
<dbReference type="InterPro" id="IPR019424">
    <property type="entry name" value="7TM_GPCR_Srsx"/>
</dbReference>
<evidence type="ECO:0000256" key="1">
    <source>
        <dbReference type="SAM" id="Phobius"/>
    </source>
</evidence>
<organism evidence="2 3">
    <name type="scientific">Heterorhabditis bacteriophora</name>
    <name type="common">Entomopathogenic nematode worm</name>
    <dbReference type="NCBI Taxonomy" id="37862"/>
    <lineage>
        <taxon>Eukaryota</taxon>
        <taxon>Metazoa</taxon>
        <taxon>Ecdysozoa</taxon>
        <taxon>Nematoda</taxon>
        <taxon>Chromadorea</taxon>
        <taxon>Rhabditida</taxon>
        <taxon>Rhabditina</taxon>
        <taxon>Rhabditomorpha</taxon>
        <taxon>Strongyloidea</taxon>
        <taxon>Heterorhabditidae</taxon>
        <taxon>Heterorhabditis</taxon>
    </lineage>
</organism>
<evidence type="ECO:0000313" key="3">
    <source>
        <dbReference type="WBParaSite" id="Hba_01750"/>
    </source>
</evidence>
<keyword evidence="2" id="KW-1185">Reference proteome</keyword>
<keyword evidence="1" id="KW-0472">Membrane</keyword>
<dbReference type="Proteomes" id="UP000095283">
    <property type="component" value="Unplaced"/>
</dbReference>
<keyword evidence="1" id="KW-1133">Transmembrane helix</keyword>